<keyword evidence="3" id="KW-1185">Reference proteome</keyword>
<dbReference type="RefSeq" id="WP_274997603.1">
    <property type="nucleotide sequence ID" value="NZ_JAJQQP010000017.1"/>
</dbReference>
<comment type="caution">
    <text evidence="2">The sequence shown here is derived from an EMBL/GenBank/DDBJ whole genome shotgun (WGS) entry which is preliminary data.</text>
</comment>
<feature type="domain" description="Putative zinc-finger" evidence="1">
    <location>
        <begin position="67"/>
        <end position="100"/>
    </location>
</feature>
<reference evidence="2 3" key="1">
    <citation type="submission" date="2023-07" db="EMBL/GenBank/DDBJ databases">
        <title>Sequencing the genomes of 1000 actinobacteria strains.</title>
        <authorList>
            <person name="Klenk H.-P."/>
        </authorList>
    </citation>
    <scope>NUCLEOTIDE SEQUENCE [LARGE SCALE GENOMIC DNA]</scope>
    <source>
        <strain evidence="2 3">DSM 45554</strain>
    </source>
</reference>
<dbReference type="InterPro" id="IPR027383">
    <property type="entry name" value="Znf_put"/>
</dbReference>
<proteinExistence type="predicted"/>
<dbReference type="EMBL" id="JAVDYE010000001">
    <property type="protein sequence ID" value="MDR7381015.1"/>
    <property type="molecule type" value="Genomic_DNA"/>
</dbReference>
<evidence type="ECO:0000313" key="3">
    <source>
        <dbReference type="Proteomes" id="UP001183585"/>
    </source>
</evidence>
<gene>
    <name evidence="2" type="ORF">J2S48_000530</name>
</gene>
<name>A0ABU2CI55_9MICO</name>
<sequence length="147" mass="16059">MTTTGGPRIGGALTGLHAARRTAVSELRSTLAVLNVPSGPADSGSRPDAAPFAVRGTRTRVVRRPECRATRAALHDYLHKRLVPSRRHRVEVHLDRCGECTRAFIDVREVSWALRGLGRQLDRLATHDQASVPFDIRSGHGVSDLEP</sequence>
<accession>A0ABU2CI55</accession>
<dbReference type="Pfam" id="PF13490">
    <property type="entry name" value="zf-HC2"/>
    <property type="match status" value="1"/>
</dbReference>
<evidence type="ECO:0000313" key="2">
    <source>
        <dbReference type="EMBL" id="MDR7381015.1"/>
    </source>
</evidence>
<dbReference type="Proteomes" id="UP001183585">
    <property type="component" value="Unassembled WGS sequence"/>
</dbReference>
<protein>
    <recommendedName>
        <fullName evidence="1">Putative zinc-finger domain-containing protein</fullName>
    </recommendedName>
</protein>
<evidence type="ECO:0000259" key="1">
    <source>
        <dbReference type="Pfam" id="PF13490"/>
    </source>
</evidence>
<organism evidence="2 3">
    <name type="scientific">Promicromonospora iranensis</name>
    <dbReference type="NCBI Taxonomy" id="1105144"/>
    <lineage>
        <taxon>Bacteria</taxon>
        <taxon>Bacillati</taxon>
        <taxon>Actinomycetota</taxon>
        <taxon>Actinomycetes</taxon>
        <taxon>Micrococcales</taxon>
        <taxon>Promicromonosporaceae</taxon>
        <taxon>Promicromonospora</taxon>
    </lineage>
</organism>